<name>A0A1J7CCC3_9ACTN</name>
<organism evidence="1 2">
    <name type="scientific">Mangrovactinospora gilvigrisea</name>
    <dbReference type="NCBI Taxonomy" id="1428644"/>
    <lineage>
        <taxon>Bacteria</taxon>
        <taxon>Bacillati</taxon>
        <taxon>Actinomycetota</taxon>
        <taxon>Actinomycetes</taxon>
        <taxon>Kitasatosporales</taxon>
        <taxon>Streptomycetaceae</taxon>
        <taxon>Mangrovactinospora</taxon>
    </lineage>
</organism>
<dbReference type="EMBL" id="MLCF01000005">
    <property type="protein sequence ID" value="OIV39176.1"/>
    <property type="molecule type" value="Genomic_DNA"/>
</dbReference>
<keyword evidence="2" id="KW-1185">Reference proteome</keyword>
<evidence type="ECO:0000313" key="2">
    <source>
        <dbReference type="Proteomes" id="UP000243342"/>
    </source>
</evidence>
<comment type="caution">
    <text evidence="1">The sequence shown here is derived from an EMBL/GenBank/DDBJ whole genome shotgun (WGS) entry which is preliminary data.</text>
</comment>
<proteinExistence type="predicted"/>
<evidence type="ECO:0000313" key="1">
    <source>
        <dbReference type="EMBL" id="OIV39176.1"/>
    </source>
</evidence>
<reference evidence="1 2" key="1">
    <citation type="submission" date="2016-10" db="EMBL/GenBank/DDBJ databases">
        <title>Genome sequence of Streptomyces gilvigriseus MUSC 26.</title>
        <authorList>
            <person name="Lee L.-H."/>
            <person name="Ser H.-L."/>
        </authorList>
    </citation>
    <scope>NUCLEOTIDE SEQUENCE [LARGE SCALE GENOMIC DNA]</scope>
    <source>
        <strain evidence="1 2">MUSC 26</strain>
    </source>
</reference>
<accession>A0A1J7CCC3</accession>
<dbReference type="STRING" id="1428644.BIV57_01980"/>
<gene>
    <name evidence="1" type="ORF">BIV57_01980</name>
</gene>
<protein>
    <recommendedName>
        <fullName evidence="3">Short-chain dehydrogenase</fullName>
    </recommendedName>
</protein>
<sequence length="65" mass="6750">MLGAHFAYVDTPMTARLDGVDKSAPADIATRVLDALEAGQSEVFADALTQKVQAELPTMTTGAIG</sequence>
<dbReference type="AlphaFoldDB" id="A0A1J7CCC3"/>
<dbReference type="Proteomes" id="UP000243342">
    <property type="component" value="Unassembled WGS sequence"/>
</dbReference>
<evidence type="ECO:0008006" key="3">
    <source>
        <dbReference type="Google" id="ProtNLM"/>
    </source>
</evidence>